<dbReference type="EMBL" id="ASGP02000003">
    <property type="protein sequence ID" value="KAH9516858.1"/>
    <property type="molecule type" value="Genomic_DNA"/>
</dbReference>
<evidence type="ECO:0000256" key="11">
    <source>
        <dbReference type="SAM" id="MobiDB-lite"/>
    </source>
</evidence>
<protein>
    <submittedName>
        <fullName evidence="13">Brefeldin A-inhibited guanine nucleotide-exchange protein 1</fullName>
    </submittedName>
</protein>
<dbReference type="SUPFAM" id="SSF48425">
    <property type="entry name" value="Sec7 domain"/>
    <property type="match status" value="1"/>
</dbReference>
<dbReference type="Pfam" id="PF20252">
    <property type="entry name" value="BIG2_C"/>
    <property type="match status" value="1"/>
</dbReference>
<name>A0A922HZ87_DERFA</name>
<dbReference type="InterPro" id="IPR015403">
    <property type="entry name" value="Mon2/Sec7/BIG1-like_HDS"/>
</dbReference>
<dbReference type="Pfam" id="PF01369">
    <property type="entry name" value="Sec7"/>
    <property type="match status" value="1"/>
</dbReference>
<dbReference type="GO" id="GO:0005794">
    <property type="term" value="C:Golgi apparatus"/>
    <property type="evidence" value="ECO:0007669"/>
    <property type="project" value="UniProtKB-SubCell"/>
</dbReference>
<keyword evidence="10" id="KW-0472">Membrane</keyword>
<dbReference type="Gene3D" id="1.10.1000.11">
    <property type="entry name" value="Arf Nucleotide-binding Site Opener,domain 2"/>
    <property type="match status" value="1"/>
</dbReference>
<dbReference type="OrthoDB" id="18431at2759"/>
<evidence type="ECO:0000256" key="2">
    <source>
        <dbReference type="ARBA" id="ARBA00004556"/>
    </source>
</evidence>
<dbReference type="InterPro" id="IPR032629">
    <property type="entry name" value="DCB_dom"/>
</dbReference>
<dbReference type="SUPFAM" id="SSF48371">
    <property type="entry name" value="ARM repeat"/>
    <property type="match status" value="1"/>
</dbReference>
<comment type="caution">
    <text evidence="13">The sequence shown here is derived from an EMBL/GenBank/DDBJ whole genome shotgun (WGS) entry which is preliminary data.</text>
</comment>
<dbReference type="GO" id="GO:0032012">
    <property type="term" value="P:regulation of ARF protein signal transduction"/>
    <property type="evidence" value="ECO:0007669"/>
    <property type="project" value="InterPro"/>
</dbReference>
<sequence length="1720" mass="197381">MFESFKTEKIMFINRALEKILADRDIRKSNNQQLKKSCEFVLEKIKNEQNASNHQIQSESSSSSSSHHSSTLPQPSNRKGSVFDDEIYFTPFELACQSKSNRIVIIALDCIQKLIAYGHFTGNRIDSRSEEKKLLIDTMVTCICNCFIGPNTDDEVQLQIIKALLTIVTSQSCPVHEGSILLVIRTCYNIYLSSKKLVNQTTAKAALTQMLNVIFSRMESISSTPSSSSLTDAFGNAIETSNCDNWDARSLTNETILSNELFDIYYQHVSDSDALNSIETIVNDVITTVCKYSEGDNISIQSNKTQVSLTTISSKTSHSLANVNSISLDGFETNDTIHLSFENIYQKDAYLIFRSLCKLSMKRLMDNSFDMKSHELRSKILSLQLILQILQNSGPVFQHSDMFAVAIKQYLCVALSKNGVSNIPEIFELSLAIFLALFQKFKTYLKMQIEVFFKEIFLNILETVSSSFEHKWMVIQALTRVCADAQSIVDIYVNYDCDLSSENIFGRLVNDLSKIAQGGGQILDSGFVNSSQERSMRMKGLECLVSILKCMVEWSNDLYVNPNQQTDLVNEKSNSGCKDDLHETSSFNNLDDNPEKFEEAKNQKNIIDKGIDLFNMNPMKGIKYLQHHNIIDSSPESVAQFFHTNDRLDKSHVGEFMGDFNTFNKEVMYAYVDQMDFADRDIVSALRFFLEGFRLPGEAQKIDRFMEKFASRYFETNRNHGIFTSADTVYVLAYSIIMLTTDLHSPQVKRKMTKDDYIKLNRGINESKDLPEEYLSQIYDEIAESEIKMKSGFIKKVSGKEVTSEKARRLLYNMEMETMASTAKALMESVSHVESPFTSAKHLEHVRPMFRTTWTSFLAAFSVGLQDCDDQGIASHCLNGIRCAIRIASIFQMTLERDAFVQALSRFTLLKANGPIIEMKTKNIDTIKTLITVAYTDGNYLGKSWLDILRCISQLELAQLIGTGVKAQMLNNNNLQINNSNGNSFGFQFKLESFVALESLARNKEKESRISESMIEASSQSVVVAVDRIFTGSIHLDGNAIVDFVKALCHVSSEELSNVQNPRMFSLQKIVEISYYNMSRIRLQWSRIWEVLGEHFNKVGCNPNEEIAFFAIDSLRQLSMKFIEKGELSNFRFQKDFLRPFEHIMKCNSSIAIRDMVVRCIAQMVNSQASNIKSGWKNIFSVFRIAASETDSYIFDLSFQTTCNIFNNIYESNFTAMIDSFQDAIKCLSEFGCNQQFPDTSMEAIRLIRACARYVAEQPQYFKEFNIEDKNNGFLASEDDRVWVRGWLPILFELSCIVNTCKLDVRTRALTVMFEIIKSHGNVFRENWWTDLFKIIFRIFDSLKLPGPQLEKTEWMTTTCNHALYSIVDVFTQYFDILGSFLLKDVYSQLFWCVQQDNEQLARSGINCFENLVISCGVKYNQITWTMTIELIERIHEVTKPLQLFSSPTTNQHHNKQLLSDEELEKVKIKFFVQLDLIQAIDSIVFFPSFSKKEDTEMIKYLENSLKDIDINKQQQQQPNNITNNNCRTITNGPLERCSTTDLRNIITNGMYGHMNTAILVRLAKFLIKVFDSFNQVYLDKNKSKILADKLSYLSQLEIKSLLCAIRILFYLYNDPDRQQQTEFIEQIEQELISISSRALHYYYHIENEYNRDNWTSIILLILYNVSKLPTGKFFKHIQNYYGLICNLLILDLKITLKVLIRQIFLRLQSDQCFSIFSSQ</sequence>
<evidence type="ECO:0000256" key="4">
    <source>
        <dbReference type="ARBA" id="ARBA00022448"/>
    </source>
</evidence>
<dbReference type="InterPro" id="IPR046455">
    <property type="entry name" value="Sec7/BIG1-like_C"/>
</dbReference>
<dbReference type="Pfam" id="PF09324">
    <property type="entry name" value="Sec7-like_HDS"/>
    <property type="match status" value="1"/>
</dbReference>
<evidence type="ECO:0000256" key="1">
    <source>
        <dbReference type="ARBA" id="ARBA00004370"/>
    </source>
</evidence>
<feature type="region of interest" description="Disordered" evidence="11">
    <location>
        <begin position="50"/>
        <end position="78"/>
    </location>
</feature>
<dbReference type="GO" id="GO:0016020">
    <property type="term" value="C:membrane"/>
    <property type="evidence" value="ECO:0007669"/>
    <property type="project" value="UniProtKB-SubCell"/>
</dbReference>
<dbReference type="InterPro" id="IPR023394">
    <property type="entry name" value="Sec7_C_sf"/>
</dbReference>
<keyword evidence="14" id="KW-1185">Reference proteome</keyword>
<dbReference type="FunFam" id="1.25.10.10:FF:000143">
    <property type="entry name" value="ADP-ribosylation factor guanine nucleotide-exchange factor 2 (brefeldin A-inhibited)"/>
    <property type="match status" value="1"/>
</dbReference>
<keyword evidence="8" id="KW-0653">Protein transport</keyword>
<proteinExistence type="predicted"/>
<feature type="compositionally biased region" description="Low complexity" evidence="11">
    <location>
        <begin position="58"/>
        <end position="70"/>
    </location>
</feature>
<dbReference type="Pfam" id="PF16213">
    <property type="entry name" value="DCB"/>
    <property type="match status" value="1"/>
</dbReference>
<keyword evidence="4" id="KW-0813">Transport</keyword>
<keyword evidence="7" id="KW-0344">Guanine-nucleotide releasing factor</keyword>
<reference evidence="13" key="2">
    <citation type="journal article" date="2022" name="Res Sq">
        <title>Comparative Genomics Reveals Insights into the Divergent Evolution of Astigmatic Mites and Household Pest Adaptations.</title>
        <authorList>
            <person name="Xiong Q."/>
            <person name="Wan A.T.-Y."/>
            <person name="Liu X.-Y."/>
            <person name="Fung C.S.-H."/>
            <person name="Xiao X."/>
            <person name="Malainual N."/>
            <person name="Hou J."/>
            <person name="Wang L."/>
            <person name="Wang M."/>
            <person name="Yang K."/>
            <person name="Cui Y."/>
            <person name="Leung E."/>
            <person name="Nong W."/>
            <person name="Shin S.-K."/>
            <person name="Au S."/>
            <person name="Jeong K.Y."/>
            <person name="Chew F.T."/>
            <person name="Hui J."/>
            <person name="Leung T.F."/>
            <person name="Tungtrongchitr A."/>
            <person name="Zhong N."/>
            <person name="Liu Z."/>
            <person name="Tsui S."/>
        </authorList>
    </citation>
    <scope>NUCLEOTIDE SEQUENCE</scope>
    <source>
        <strain evidence="13">Derf</strain>
        <tissue evidence="13">Whole organism</tissue>
    </source>
</reference>
<feature type="domain" description="SEC7" evidence="12">
    <location>
        <begin position="596"/>
        <end position="785"/>
    </location>
</feature>
<evidence type="ECO:0000256" key="6">
    <source>
        <dbReference type="ARBA" id="ARBA00022553"/>
    </source>
</evidence>
<reference evidence="13" key="1">
    <citation type="submission" date="2013-05" db="EMBL/GenBank/DDBJ databases">
        <authorList>
            <person name="Yim A.K.Y."/>
            <person name="Chan T.F."/>
            <person name="Ji K.M."/>
            <person name="Liu X.Y."/>
            <person name="Zhou J.W."/>
            <person name="Li R.Q."/>
            <person name="Yang K.Y."/>
            <person name="Li J."/>
            <person name="Li M."/>
            <person name="Law P.T.W."/>
            <person name="Wu Y.L."/>
            <person name="Cai Z.L."/>
            <person name="Qin H."/>
            <person name="Bao Y."/>
            <person name="Leung R.K.K."/>
            <person name="Ng P.K.S."/>
            <person name="Zou J."/>
            <person name="Zhong X.J."/>
            <person name="Ran P.X."/>
            <person name="Zhong N.S."/>
            <person name="Liu Z.G."/>
            <person name="Tsui S.K.W."/>
        </authorList>
    </citation>
    <scope>NUCLEOTIDE SEQUENCE</scope>
    <source>
        <strain evidence="13">Derf</strain>
        <tissue evidence="13">Whole organism</tissue>
    </source>
</reference>
<evidence type="ECO:0000256" key="10">
    <source>
        <dbReference type="ARBA" id="ARBA00023136"/>
    </source>
</evidence>
<evidence type="ECO:0000256" key="5">
    <source>
        <dbReference type="ARBA" id="ARBA00022490"/>
    </source>
</evidence>
<evidence type="ECO:0000313" key="14">
    <source>
        <dbReference type="Proteomes" id="UP000790347"/>
    </source>
</evidence>
<gene>
    <name evidence="13" type="primary">ARFGEF1_2</name>
    <name evidence="13" type="ORF">DERF_007575</name>
</gene>
<keyword evidence="6" id="KW-0597">Phosphoprotein</keyword>
<dbReference type="FunFam" id="1.10.220.20:FF:000002">
    <property type="entry name" value="Brefeldin A-inhibited guanine nucleotide-exchange protein 1"/>
    <property type="match status" value="1"/>
</dbReference>
<evidence type="ECO:0000313" key="13">
    <source>
        <dbReference type="EMBL" id="KAH9516858.1"/>
    </source>
</evidence>
<comment type="subcellular location">
    <subcellularLocation>
        <location evidence="2">Cytoplasm</location>
        <location evidence="2">Perinuclear region</location>
    </subcellularLocation>
    <subcellularLocation>
        <location evidence="3">Golgi apparatus</location>
        <location evidence="3">trans-Golgi network</location>
    </subcellularLocation>
    <subcellularLocation>
        <location evidence="1">Membrane</location>
    </subcellularLocation>
</comment>
<accession>A0A922HZ87</accession>
<dbReference type="GO" id="GO:0015031">
    <property type="term" value="P:protein transport"/>
    <property type="evidence" value="ECO:0007669"/>
    <property type="project" value="UniProtKB-KW"/>
</dbReference>
<dbReference type="Pfam" id="PF12783">
    <property type="entry name" value="Sec7-like_HUS"/>
    <property type="match status" value="1"/>
</dbReference>
<dbReference type="GO" id="GO:0005085">
    <property type="term" value="F:guanyl-nucleotide exchange factor activity"/>
    <property type="evidence" value="ECO:0007669"/>
    <property type="project" value="UniProtKB-KW"/>
</dbReference>
<dbReference type="FunFam" id="1.10.1000.11:FF:000003">
    <property type="entry name" value="Brefeldin A-inhibited guanine nucleotide-exchange protein 1"/>
    <property type="match status" value="1"/>
</dbReference>
<evidence type="ECO:0000256" key="9">
    <source>
        <dbReference type="ARBA" id="ARBA00023034"/>
    </source>
</evidence>
<evidence type="ECO:0000259" key="12">
    <source>
        <dbReference type="PROSITE" id="PS50190"/>
    </source>
</evidence>
<dbReference type="PANTHER" id="PTHR10663">
    <property type="entry name" value="GUANYL-NUCLEOTIDE EXCHANGE FACTOR"/>
    <property type="match status" value="1"/>
</dbReference>
<dbReference type="PROSITE" id="PS50190">
    <property type="entry name" value="SEC7"/>
    <property type="match status" value="1"/>
</dbReference>
<dbReference type="InterPro" id="IPR016024">
    <property type="entry name" value="ARM-type_fold"/>
</dbReference>
<evidence type="ECO:0000256" key="8">
    <source>
        <dbReference type="ARBA" id="ARBA00022927"/>
    </source>
</evidence>
<evidence type="ECO:0000256" key="3">
    <source>
        <dbReference type="ARBA" id="ARBA00004601"/>
    </source>
</evidence>
<keyword evidence="5" id="KW-0963">Cytoplasm</keyword>
<dbReference type="InterPro" id="IPR032691">
    <property type="entry name" value="Mon2/Sec7/BIG1-like_HUS"/>
</dbReference>
<dbReference type="InterPro" id="IPR035999">
    <property type="entry name" value="Sec7_dom_sf"/>
</dbReference>
<dbReference type="CDD" id="cd00171">
    <property type="entry name" value="Sec7"/>
    <property type="match status" value="1"/>
</dbReference>
<keyword evidence="9" id="KW-0333">Golgi apparatus</keyword>
<evidence type="ECO:0000256" key="7">
    <source>
        <dbReference type="ARBA" id="ARBA00022658"/>
    </source>
</evidence>
<dbReference type="GO" id="GO:0048471">
    <property type="term" value="C:perinuclear region of cytoplasm"/>
    <property type="evidence" value="ECO:0007669"/>
    <property type="project" value="UniProtKB-SubCell"/>
</dbReference>
<dbReference type="Gene3D" id="1.10.220.20">
    <property type="match status" value="1"/>
</dbReference>
<dbReference type="SMART" id="SM00222">
    <property type="entry name" value="Sec7"/>
    <property type="match status" value="1"/>
</dbReference>
<dbReference type="InterPro" id="IPR000904">
    <property type="entry name" value="Sec7_dom"/>
</dbReference>
<dbReference type="Proteomes" id="UP000790347">
    <property type="component" value="Unassembled WGS sequence"/>
</dbReference>
<organism evidence="13 14">
    <name type="scientific">Dermatophagoides farinae</name>
    <name type="common">American house dust mite</name>
    <dbReference type="NCBI Taxonomy" id="6954"/>
    <lineage>
        <taxon>Eukaryota</taxon>
        <taxon>Metazoa</taxon>
        <taxon>Ecdysozoa</taxon>
        <taxon>Arthropoda</taxon>
        <taxon>Chelicerata</taxon>
        <taxon>Arachnida</taxon>
        <taxon>Acari</taxon>
        <taxon>Acariformes</taxon>
        <taxon>Sarcoptiformes</taxon>
        <taxon>Astigmata</taxon>
        <taxon>Psoroptidia</taxon>
        <taxon>Analgoidea</taxon>
        <taxon>Pyroglyphidae</taxon>
        <taxon>Dermatophagoidinae</taxon>
        <taxon>Dermatophagoides</taxon>
    </lineage>
</organism>
<dbReference type="PANTHER" id="PTHR10663:SF375">
    <property type="entry name" value="LD29171P"/>
    <property type="match status" value="1"/>
</dbReference>